<dbReference type="GO" id="GO:0046854">
    <property type="term" value="P:phosphatidylinositol phosphate biosynthetic process"/>
    <property type="evidence" value="ECO:0007669"/>
    <property type="project" value="TreeGrafter"/>
</dbReference>
<evidence type="ECO:0000256" key="4">
    <source>
        <dbReference type="RuleBase" id="RU363090"/>
    </source>
</evidence>
<dbReference type="GO" id="GO:0000824">
    <property type="term" value="F:inositol-1,4,5,6-tetrakisphosphate 3-kinase activity"/>
    <property type="evidence" value="ECO:0007669"/>
    <property type="project" value="TreeGrafter"/>
</dbReference>
<reference evidence="6 7" key="1">
    <citation type="submission" date="2016-12" db="EMBL/GenBank/DDBJ databases">
        <title>The genomes of Aspergillus section Nigri reveals drivers in fungal speciation.</title>
        <authorList>
            <consortium name="DOE Joint Genome Institute"/>
            <person name="Vesth T.C."/>
            <person name="Nybo J."/>
            <person name="Theobald S."/>
            <person name="Brandl J."/>
            <person name="Frisvad J.C."/>
            <person name="Nielsen K.F."/>
            <person name="Lyhne E.K."/>
            <person name="Kogle M.E."/>
            <person name="Kuo A."/>
            <person name="Riley R."/>
            <person name="Clum A."/>
            <person name="Nolan M."/>
            <person name="Lipzen A."/>
            <person name="Salamov A."/>
            <person name="Henrissat B."/>
            <person name="Wiebenga A."/>
            <person name="De Vries R.P."/>
            <person name="Grigoriev I.V."/>
            <person name="Mortensen U.H."/>
            <person name="Andersen M.R."/>
            <person name="Baker S.E."/>
        </authorList>
    </citation>
    <scope>NUCLEOTIDE SEQUENCE [LARGE SCALE GENOMIC DNA]</scope>
    <source>
        <strain evidence="6 7">JOP 1030-1</strain>
    </source>
</reference>
<evidence type="ECO:0000256" key="1">
    <source>
        <dbReference type="ARBA" id="ARBA00007374"/>
    </source>
</evidence>
<dbReference type="SUPFAM" id="SSF56104">
    <property type="entry name" value="SAICAR synthase-like"/>
    <property type="match status" value="1"/>
</dbReference>
<dbReference type="GO" id="GO:0008440">
    <property type="term" value="F:inositol-1,4,5-trisphosphate 3-kinase activity"/>
    <property type="evidence" value="ECO:0007669"/>
    <property type="project" value="TreeGrafter"/>
</dbReference>
<protein>
    <recommendedName>
        <fullName evidence="4">Kinase</fullName>
        <ecNumber evidence="4">2.7.-.-</ecNumber>
    </recommendedName>
</protein>
<dbReference type="InterPro" id="IPR038286">
    <property type="entry name" value="IPK_sf"/>
</dbReference>
<evidence type="ECO:0000313" key="6">
    <source>
        <dbReference type="EMBL" id="PYH44504.1"/>
    </source>
</evidence>
<dbReference type="EMBL" id="KZ821236">
    <property type="protein sequence ID" value="PYH44504.1"/>
    <property type="molecule type" value="Genomic_DNA"/>
</dbReference>
<comment type="similarity">
    <text evidence="1 4">Belongs to the inositol phosphokinase (IPK) family.</text>
</comment>
<dbReference type="GeneID" id="37073936"/>
<evidence type="ECO:0000256" key="3">
    <source>
        <dbReference type="ARBA" id="ARBA00022777"/>
    </source>
</evidence>
<dbReference type="OrthoDB" id="338650at2759"/>
<dbReference type="STRING" id="1450539.A0A318ZDZ2"/>
<proteinExistence type="inferred from homology"/>
<dbReference type="Pfam" id="PF03770">
    <property type="entry name" value="IPK"/>
    <property type="match status" value="1"/>
</dbReference>
<keyword evidence="3 4" id="KW-0418">Kinase</keyword>
<dbReference type="GO" id="GO:0005634">
    <property type="term" value="C:nucleus"/>
    <property type="evidence" value="ECO:0007669"/>
    <property type="project" value="TreeGrafter"/>
</dbReference>
<feature type="region of interest" description="Disordered" evidence="5">
    <location>
        <begin position="329"/>
        <end position="354"/>
    </location>
</feature>
<evidence type="ECO:0000256" key="5">
    <source>
        <dbReference type="SAM" id="MobiDB-lite"/>
    </source>
</evidence>
<dbReference type="Gene3D" id="3.30.470.160">
    <property type="entry name" value="Inositol polyphosphate kinase"/>
    <property type="match status" value="1"/>
</dbReference>
<dbReference type="AlphaFoldDB" id="A0A318ZDZ2"/>
<sequence length="449" mass="48171">MQSSSRSDSSAMTAKLDHDSFVAFDHAAAGHDGVQCTVSGTFIAKPCTAQEVAFYESSALHPAFQEFLPTYIGTLTSANEQQPLALAAAQQAGAIMLPTSEYSSASDTPTTTLPAQAVTTSTATATATASEGASSSSAAAAESSWVPSNGKKLETGISIVLENVAAGFKRPNVLDVKLGARLWADDAPPSKRAKLDLVSKETTSSTLGFRIAGMKVWTGVSGETDEGSRTDPYATKYEGAEGAKGQVVEADGYRRYDKWYGRSLTEGNIKEGFRTFLAGAKAGAVDRSQLVAGRLAEELKQVQEVLESEESRMYSSSVLIVYEGDPEAMEKALEEEQKPRPEREEAEDEDEDENEDVEFEIQDGSFQVVDIPLGQGSVPHQAININLGPEVAELGELDLDEDEEDPPKVHDLRLIDFAHASWTPGQGPDENVLTGIRNLTRILEELALE</sequence>
<dbReference type="RefSeq" id="XP_025430486.1">
    <property type="nucleotide sequence ID" value="XM_025572708.1"/>
</dbReference>
<accession>A0A318ZDZ2</accession>
<dbReference type="GO" id="GO:0005737">
    <property type="term" value="C:cytoplasm"/>
    <property type="evidence" value="ECO:0007669"/>
    <property type="project" value="TreeGrafter"/>
</dbReference>
<feature type="compositionally biased region" description="Acidic residues" evidence="5">
    <location>
        <begin position="344"/>
        <end position="354"/>
    </location>
</feature>
<dbReference type="EC" id="2.7.-.-" evidence="4"/>
<dbReference type="Proteomes" id="UP000248349">
    <property type="component" value="Unassembled WGS sequence"/>
</dbReference>
<evidence type="ECO:0000256" key="2">
    <source>
        <dbReference type="ARBA" id="ARBA00022679"/>
    </source>
</evidence>
<gene>
    <name evidence="6" type="ORF">BP01DRAFT_320762</name>
</gene>
<dbReference type="PANTHER" id="PTHR12400">
    <property type="entry name" value="INOSITOL POLYPHOSPHATE KINASE"/>
    <property type="match status" value="1"/>
</dbReference>
<evidence type="ECO:0000313" key="7">
    <source>
        <dbReference type="Proteomes" id="UP000248349"/>
    </source>
</evidence>
<dbReference type="InterPro" id="IPR005522">
    <property type="entry name" value="IPK"/>
</dbReference>
<dbReference type="PANTHER" id="PTHR12400:SF103">
    <property type="entry name" value="INOSITOL POLYPHOSPHATE MULTIKINASE"/>
    <property type="match status" value="1"/>
</dbReference>
<feature type="compositionally biased region" description="Basic and acidic residues" evidence="5">
    <location>
        <begin position="329"/>
        <end position="343"/>
    </location>
</feature>
<dbReference type="GO" id="GO:0032958">
    <property type="term" value="P:inositol phosphate biosynthetic process"/>
    <property type="evidence" value="ECO:0007669"/>
    <property type="project" value="InterPro"/>
</dbReference>
<keyword evidence="7" id="KW-1185">Reference proteome</keyword>
<organism evidence="6 7">
    <name type="scientific">Aspergillus saccharolyticus JOP 1030-1</name>
    <dbReference type="NCBI Taxonomy" id="1450539"/>
    <lineage>
        <taxon>Eukaryota</taxon>
        <taxon>Fungi</taxon>
        <taxon>Dikarya</taxon>
        <taxon>Ascomycota</taxon>
        <taxon>Pezizomycotina</taxon>
        <taxon>Eurotiomycetes</taxon>
        <taxon>Eurotiomycetidae</taxon>
        <taxon>Eurotiales</taxon>
        <taxon>Aspergillaceae</taxon>
        <taxon>Aspergillus</taxon>
        <taxon>Aspergillus subgen. Circumdati</taxon>
    </lineage>
</organism>
<name>A0A318ZDZ2_9EURO</name>
<keyword evidence="2 4" id="KW-0808">Transferase</keyword>